<evidence type="ECO:0000313" key="2">
    <source>
        <dbReference type="Proteomes" id="UP000494165"/>
    </source>
</evidence>
<dbReference type="AlphaFoldDB" id="A0A8S1CXE1"/>
<reference evidence="1 2" key="1">
    <citation type="submission" date="2020-04" db="EMBL/GenBank/DDBJ databases">
        <authorList>
            <person name="Alioto T."/>
            <person name="Alioto T."/>
            <person name="Gomez Garrido J."/>
        </authorList>
    </citation>
    <scope>NUCLEOTIDE SEQUENCE [LARGE SCALE GENOMIC DNA]</scope>
</reference>
<organism evidence="1 2">
    <name type="scientific">Cloeon dipterum</name>
    <dbReference type="NCBI Taxonomy" id="197152"/>
    <lineage>
        <taxon>Eukaryota</taxon>
        <taxon>Metazoa</taxon>
        <taxon>Ecdysozoa</taxon>
        <taxon>Arthropoda</taxon>
        <taxon>Hexapoda</taxon>
        <taxon>Insecta</taxon>
        <taxon>Pterygota</taxon>
        <taxon>Palaeoptera</taxon>
        <taxon>Ephemeroptera</taxon>
        <taxon>Pisciforma</taxon>
        <taxon>Baetidae</taxon>
        <taxon>Cloeon</taxon>
    </lineage>
</organism>
<name>A0A8S1CXE1_9INSE</name>
<protein>
    <submittedName>
        <fullName evidence="1">Uncharacterized protein</fullName>
    </submittedName>
</protein>
<keyword evidence="2" id="KW-1185">Reference proteome</keyword>
<comment type="caution">
    <text evidence="1">The sequence shown here is derived from an EMBL/GenBank/DDBJ whole genome shotgun (WGS) entry which is preliminary data.</text>
</comment>
<dbReference type="EMBL" id="CADEPI010000073">
    <property type="protein sequence ID" value="CAB3372441.1"/>
    <property type="molecule type" value="Genomic_DNA"/>
</dbReference>
<sequence length="641" mass="75680">MSVKGRILAGISWNRNFHEELFELDLKDSAIFINETRNIEEISRKFFLFNSTFPFYIPPEFHAMDARAMRETCPNGQYWAIASLFLLYNNPHTLFAWEEFGCQDSSSNFEEKCRPSISTQMMKEVFPKLIPQCESAAHFLLDFSVLVQLPFKPVLLHQWLVAVYYEALRCETEMIKFYFFEFPLKDLISVEALFQALYSLQDWLEKGFTWFKKRVNGKMKLGHEDVNELNEVIKKITKFFKLCDILTKIKLKENYSGLISSNRNFVYNFVWWKMPEEERDFFGYSLIPSGKQDIEDYFPFPAEDNSIENLLERISRNLFLDENEMQSLIGNMELKERARKYDHLKKVAKLLRIQEKDRGILGDIFFAMAIHDMKLAWLELLVTTVKMTKKEMNLETKNDLEEETVKTLGPEPLDYQSKLSTGKTLRYSEFTEPLNLIDISRELRQSIREPNPQEVSEDPLKWMAKNFQERIQKLVIETISAQYKLFEKEKDVGRDWQMGYLLSCFVASFLDLKENPKVENKLKHWYMQFIHELIAEYEASRFQELNDVAVTDGIDGCSALFVLYHMKEPALLLSYFKTIENAFLAEMEGGDDVLLHFKNYHMFGVLYEVLEFSGAKTDLSSEPSIPWMWQLLDFFRKMEKL</sequence>
<gene>
    <name evidence="1" type="ORF">CLODIP_2_CD12807</name>
</gene>
<accession>A0A8S1CXE1</accession>
<evidence type="ECO:0000313" key="1">
    <source>
        <dbReference type="EMBL" id="CAB3372441.1"/>
    </source>
</evidence>
<dbReference type="Proteomes" id="UP000494165">
    <property type="component" value="Unassembled WGS sequence"/>
</dbReference>
<proteinExistence type="predicted"/>